<organism evidence="3">
    <name type="scientific">bioreactor metagenome</name>
    <dbReference type="NCBI Taxonomy" id="1076179"/>
    <lineage>
        <taxon>unclassified sequences</taxon>
        <taxon>metagenomes</taxon>
        <taxon>ecological metagenomes</taxon>
    </lineage>
</organism>
<name>A0A644V5P5_9ZZZZ</name>
<reference evidence="3" key="1">
    <citation type="submission" date="2019-08" db="EMBL/GenBank/DDBJ databases">
        <authorList>
            <person name="Kucharzyk K."/>
            <person name="Murdoch R.W."/>
            <person name="Higgins S."/>
            <person name="Loffler F."/>
        </authorList>
    </citation>
    <scope>NUCLEOTIDE SEQUENCE</scope>
</reference>
<protein>
    <recommendedName>
        <fullName evidence="4">Rhodanese domain-containing protein</fullName>
    </recommendedName>
</protein>
<feature type="transmembrane region" description="Helical" evidence="2">
    <location>
        <begin position="9"/>
        <end position="29"/>
    </location>
</feature>
<keyword evidence="2" id="KW-1133">Transmembrane helix</keyword>
<gene>
    <name evidence="3" type="ORF">SDC9_32630</name>
</gene>
<comment type="caution">
    <text evidence="3">The sequence shown here is derived from an EMBL/GenBank/DDBJ whole genome shotgun (WGS) entry which is preliminary data.</text>
</comment>
<evidence type="ECO:0000256" key="1">
    <source>
        <dbReference type="SAM" id="MobiDB-lite"/>
    </source>
</evidence>
<evidence type="ECO:0008006" key="4">
    <source>
        <dbReference type="Google" id="ProtNLM"/>
    </source>
</evidence>
<evidence type="ECO:0000256" key="2">
    <source>
        <dbReference type="SAM" id="Phobius"/>
    </source>
</evidence>
<evidence type="ECO:0000313" key="3">
    <source>
        <dbReference type="EMBL" id="MPL86646.1"/>
    </source>
</evidence>
<feature type="region of interest" description="Disordered" evidence="1">
    <location>
        <begin position="179"/>
        <end position="205"/>
    </location>
</feature>
<accession>A0A644V5P5</accession>
<proteinExistence type="predicted"/>
<keyword evidence="2" id="KW-0812">Transmembrane</keyword>
<keyword evidence="2" id="KW-0472">Membrane</keyword>
<dbReference type="AlphaFoldDB" id="A0A644V5P5"/>
<sequence length="205" mass="22626">MERTNDKMLNYALVAFFGLLILIMLFQWLKAPSYTLSSDEVQQVLSAEGSMVLPEELKSMMDDGTLKQYTLVELGENHDNGISEFGKTIHIPLAGLLDHDNLKLLKSEPKLMLIADFESESMMAMNLLTAKGLRNIRVVSNNLAFFKSSVQQNYKSGFAASHTEKARWDYTRFFRNESTGSAPKAGSTAPQIPGGPKVIKAGGGC</sequence>
<dbReference type="EMBL" id="VSSQ01000225">
    <property type="protein sequence ID" value="MPL86646.1"/>
    <property type="molecule type" value="Genomic_DNA"/>
</dbReference>